<gene>
    <name evidence="1" type="ORF">SAMN06295900_102427</name>
</gene>
<accession>A0A1X7D5U2</accession>
<evidence type="ECO:0008006" key="3">
    <source>
        <dbReference type="Google" id="ProtNLM"/>
    </source>
</evidence>
<dbReference type="EMBL" id="FXAH01000002">
    <property type="protein sequence ID" value="SMF09366.1"/>
    <property type="molecule type" value="Genomic_DNA"/>
</dbReference>
<name>A0A1X7D5U2_TRICW</name>
<evidence type="ECO:0000313" key="2">
    <source>
        <dbReference type="Proteomes" id="UP000192911"/>
    </source>
</evidence>
<protein>
    <recommendedName>
        <fullName evidence="3">Zinc-finger</fullName>
    </recommendedName>
</protein>
<dbReference type="Proteomes" id="UP000192911">
    <property type="component" value="Unassembled WGS sequence"/>
</dbReference>
<dbReference type="AlphaFoldDB" id="A0A1X7D5U2"/>
<organism evidence="1 2">
    <name type="scientific">Trinickia caryophylli</name>
    <name type="common">Paraburkholderia caryophylli</name>
    <dbReference type="NCBI Taxonomy" id="28094"/>
    <lineage>
        <taxon>Bacteria</taxon>
        <taxon>Pseudomonadati</taxon>
        <taxon>Pseudomonadota</taxon>
        <taxon>Betaproteobacteria</taxon>
        <taxon>Burkholderiales</taxon>
        <taxon>Burkholderiaceae</taxon>
        <taxon>Trinickia</taxon>
    </lineage>
</organism>
<proteinExistence type="predicted"/>
<sequence length="228" mass="24785">MRGIDDERVHLRVWECLPWIVNGRSSKNDAEEMARHLRECRRCRAELINERTLYRRLRSGRHCGPEMESGLANLRRRIDEVEHEARAVSAVLAVSAVSAVPARSGPAMRFACVLAAIVVLQAGALVAMGVRPESDRTSPAYRTLFRIRPAAAGSRQMPRATIRLVVDDGMAAGRLQALLASLKLQIVGGPGESGIYSLAPLGASGDVDRTIEVLRAAPGVRFAEPASD</sequence>
<reference evidence="2" key="1">
    <citation type="submission" date="2017-04" db="EMBL/GenBank/DDBJ databases">
        <authorList>
            <person name="Varghese N."/>
            <person name="Submissions S."/>
        </authorList>
    </citation>
    <scope>NUCLEOTIDE SEQUENCE [LARGE SCALE GENOMIC DNA]</scope>
    <source>
        <strain evidence="2">Ballard 720</strain>
    </source>
</reference>
<dbReference type="RefSeq" id="WP_170257554.1">
    <property type="nucleotide sequence ID" value="NZ_VJZF01000003.1"/>
</dbReference>
<evidence type="ECO:0000313" key="1">
    <source>
        <dbReference type="EMBL" id="SMF09366.1"/>
    </source>
</evidence>
<keyword evidence="2" id="KW-1185">Reference proteome</keyword>